<dbReference type="GO" id="GO:0003990">
    <property type="term" value="F:acetylcholinesterase activity"/>
    <property type="evidence" value="ECO:0007669"/>
    <property type="project" value="TreeGrafter"/>
</dbReference>
<dbReference type="GO" id="GO:0019695">
    <property type="term" value="P:choline metabolic process"/>
    <property type="evidence" value="ECO:0007669"/>
    <property type="project" value="TreeGrafter"/>
</dbReference>
<dbReference type="GO" id="GO:0006581">
    <property type="term" value="P:acetylcholine catabolic process"/>
    <property type="evidence" value="ECO:0007669"/>
    <property type="project" value="TreeGrafter"/>
</dbReference>
<feature type="domain" description="Carboxylesterase type B" evidence="4">
    <location>
        <begin position="8"/>
        <end position="212"/>
    </location>
</feature>
<keyword evidence="3" id="KW-0378">Hydrolase</keyword>
<dbReference type="GO" id="GO:0005615">
    <property type="term" value="C:extracellular space"/>
    <property type="evidence" value="ECO:0007669"/>
    <property type="project" value="TreeGrafter"/>
</dbReference>
<protein>
    <submittedName>
        <fullName evidence="6">COesterase domain-containing protein</fullName>
    </submittedName>
</protein>
<dbReference type="InterPro" id="IPR002018">
    <property type="entry name" value="CarbesteraseB"/>
</dbReference>
<dbReference type="Pfam" id="PF00135">
    <property type="entry name" value="COesterase"/>
    <property type="match status" value="1"/>
</dbReference>
<keyword evidence="2" id="KW-0719">Serine esterase</keyword>
<dbReference type="Proteomes" id="UP000038045">
    <property type="component" value="Unplaced"/>
</dbReference>
<dbReference type="Gene3D" id="3.40.50.1820">
    <property type="entry name" value="alpha/beta hydrolase"/>
    <property type="match status" value="1"/>
</dbReference>
<name>A0A0N4ZAE5_PARTI</name>
<dbReference type="AlphaFoldDB" id="A0A0N4ZAE5"/>
<reference evidence="6" key="1">
    <citation type="submission" date="2017-02" db="UniProtKB">
        <authorList>
            <consortium name="WormBaseParasite"/>
        </authorList>
    </citation>
    <scope>IDENTIFICATION</scope>
</reference>
<dbReference type="InterPro" id="IPR050654">
    <property type="entry name" value="AChE-related_enzymes"/>
</dbReference>
<dbReference type="SUPFAM" id="SSF53474">
    <property type="entry name" value="alpha/beta-Hydrolases"/>
    <property type="match status" value="1"/>
</dbReference>
<dbReference type="STRING" id="131310.A0A0N4ZAE5"/>
<evidence type="ECO:0000256" key="1">
    <source>
        <dbReference type="ARBA" id="ARBA00005964"/>
    </source>
</evidence>
<dbReference type="WBParaSite" id="PTRK_0000439100.1">
    <property type="protein sequence ID" value="PTRK_0000439100.1"/>
    <property type="gene ID" value="PTRK_0000439100"/>
</dbReference>
<dbReference type="InterPro" id="IPR029058">
    <property type="entry name" value="AB_hydrolase_fold"/>
</dbReference>
<evidence type="ECO:0000259" key="4">
    <source>
        <dbReference type="Pfam" id="PF00135"/>
    </source>
</evidence>
<evidence type="ECO:0000256" key="2">
    <source>
        <dbReference type="ARBA" id="ARBA00022487"/>
    </source>
</evidence>
<accession>A0A0N4ZAE5</accession>
<dbReference type="PANTHER" id="PTHR43918:SF4">
    <property type="entry name" value="CARBOXYLIC ESTER HYDROLASE"/>
    <property type="match status" value="1"/>
</dbReference>
<evidence type="ECO:0000313" key="5">
    <source>
        <dbReference type="Proteomes" id="UP000038045"/>
    </source>
</evidence>
<dbReference type="GO" id="GO:0005886">
    <property type="term" value="C:plasma membrane"/>
    <property type="evidence" value="ECO:0007669"/>
    <property type="project" value="TreeGrafter"/>
</dbReference>
<keyword evidence="5" id="KW-1185">Reference proteome</keyword>
<evidence type="ECO:0000313" key="6">
    <source>
        <dbReference type="WBParaSite" id="PTRK_0000439100.1"/>
    </source>
</evidence>
<sequence length="250" mass="28906">TNKKPHVQNVDILMGNTKNEGSFFLWYYFNKTIDCHLNMTAQPMTGNCSVSENAFDTIVKNVSSLFKKDKSWESKVKSVYNDSKEDKIDSANKFLTDLLFDCGLKQFADNITENKANGSYVYDFRHRSNEKNTTWPQSFGTVHAALIEFLFGRPFRYPNHYKDNTTLKEEKEMSQKIMELYGKFAKDGKPADNWEPYKKNEGKVMILNSYFNVNSSSHSYNSSAYGGNCDWLINRFEQEVRTNKKSGKKA</sequence>
<organism evidence="5 6">
    <name type="scientific">Parastrongyloides trichosuri</name>
    <name type="common">Possum-specific nematode worm</name>
    <dbReference type="NCBI Taxonomy" id="131310"/>
    <lineage>
        <taxon>Eukaryota</taxon>
        <taxon>Metazoa</taxon>
        <taxon>Ecdysozoa</taxon>
        <taxon>Nematoda</taxon>
        <taxon>Chromadorea</taxon>
        <taxon>Rhabditida</taxon>
        <taxon>Tylenchina</taxon>
        <taxon>Panagrolaimomorpha</taxon>
        <taxon>Strongyloidoidea</taxon>
        <taxon>Strongyloididae</taxon>
        <taxon>Parastrongyloides</taxon>
    </lineage>
</organism>
<proteinExistence type="inferred from homology"/>
<evidence type="ECO:0000256" key="3">
    <source>
        <dbReference type="ARBA" id="ARBA00022801"/>
    </source>
</evidence>
<dbReference type="PANTHER" id="PTHR43918">
    <property type="entry name" value="ACETYLCHOLINESTERASE"/>
    <property type="match status" value="1"/>
</dbReference>
<comment type="similarity">
    <text evidence="1">Belongs to the type-B carboxylesterase/lipase family.</text>
</comment>